<dbReference type="Gene3D" id="4.10.240.10">
    <property type="entry name" value="Zn(2)-C6 fungal-type DNA-binding domain"/>
    <property type="match status" value="1"/>
</dbReference>
<reference evidence="4" key="2">
    <citation type="submission" date="2015-01" db="EMBL/GenBank/DDBJ databases">
        <title>Evolutionary Origins and Diversification of the Mycorrhizal Mutualists.</title>
        <authorList>
            <consortium name="DOE Joint Genome Institute"/>
            <consortium name="Mycorrhizal Genomics Consortium"/>
            <person name="Kohler A."/>
            <person name="Kuo A."/>
            <person name="Nagy L.G."/>
            <person name="Floudas D."/>
            <person name="Copeland A."/>
            <person name="Barry K.W."/>
            <person name="Cichocki N."/>
            <person name="Veneault-Fourrey C."/>
            <person name="LaButti K."/>
            <person name="Lindquist E.A."/>
            <person name="Lipzen A."/>
            <person name="Lundell T."/>
            <person name="Morin E."/>
            <person name="Murat C."/>
            <person name="Riley R."/>
            <person name="Ohm R."/>
            <person name="Sun H."/>
            <person name="Tunlid A."/>
            <person name="Henrissat B."/>
            <person name="Grigoriev I.V."/>
            <person name="Hibbett D.S."/>
            <person name="Martin F."/>
        </authorList>
    </citation>
    <scope>NUCLEOTIDE SEQUENCE [LARGE SCALE GENOMIC DNA]</scope>
    <source>
        <strain evidence="4">Zn</strain>
    </source>
</reference>
<evidence type="ECO:0000313" key="3">
    <source>
        <dbReference type="EMBL" id="KIN02964.1"/>
    </source>
</evidence>
<name>A0A0C3CVD1_OIDMZ</name>
<dbReference type="Pfam" id="PF00172">
    <property type="entry name" value="Zn_clus"/>
    <property type="match status" value="1"/>
</dbReference>
<dbReference type="CDD" id="cd00067">
    <property type="entry name" value="GAL4"/>
    <property type="match status" value="1"/>
</dbReference>
<evidence type="ECO:0000259" key="2">
    <source>
        <dbReference type="PROSITE" id="PS50048"/>
    </source>
</evidence>
<keyword evidence="4" id="KW-1185">Reference proteome</keyword>
<dbReference type="InParanoid" id="A0A0C3CVD1"/>
<gene>
    <name evidence="3" type="ORF">OIDMADRAFT_120277</name>
</gene>
<organism evidence="3 4">
    <name type="scientific">Oidiodendron maius (strain Zn)</name>
    <dbReference type="NCBI Taxonomy" id="913774"/>
    <lineage>
        <taxon>Eukaryota</taxon>
        <taxon>Fungi</taxon>
        <taxon>Dikarya</taxon>
        <taxon>Ascomycota</taxon>
        <taxon>Pezizomycotina</taxon>
        <taxon>Leotiomycetes</taxon>
        <taxon>Leotiomycetes incertae sedis</taxon>
        <taxon>Myxotrichaceae</taxon>
        <taxon>Oidiodendron</taxon>
    </lineage>
</organism>
<evidence type="ECO:0000256" key="1">
    <source>
        <dbReference type="ARBA" id="ARBA00023242"/>
    </source>
</evidence>
<dbReference type="PANTHER" id="PTHR37540">
    <property type="entry name" value="TRANSCRIPTION FACTOR (ACR-2), PUTATIVE-RELATED-RELATED"/>
    <property type="match status" value="1"/>
</dbReference>
<evidence type="ECO:0000313" key="4">
    <source>
        <dbReference type="Proteomes" id="UP000054321"/>
    </source>
</evidence>
<feature type="domain" description="Zn(2)-C6 fungal-type" evidence="2">
    <location>
        <begin position="470"/>
        <end position="499"/>
    </location>
</feature>
<dbReference type="HOGENOM" id="CLU_514923_0_0_1"/>
<sequence>MPSPLAPIDSGYFGSLDPFATYSSVLPPEVINSCLMYRVSISPQIAPSHSNQVVHWLSAANEDPTLFTSTLFHALSHKRTRWVLKLESDNIFGPNDQHWWKLCYMKSIKLLNEAIQNTSYAVTDAIIMSVLIMAYSTGRVVEEGRNKTLPFQAPLQSLQWLHVLGAQEADPAHVAGLSGLIRLKGGLEKIKVPGVIGAAIYLDIIRATKTLSNPQFAFYSLSGKRVIALNEMIAYNTEDLEDDFGQLRKIGVNSRLVEIFQAMKIYTSMLEAYMDGSLLQPDLVKFCDQRNIIQHHVMSLPSADRLTGVSLQERQVYEMCRISGIIYSTGVIFPLPGPTSPLPTLSRILRRNLQVFDLNLYLSLPDAIDVFLWAITLGGIACTAAREKAWYVESLKRLTVAVQFSQWSDLRLALRRILWLDIACDKAGRELWDEVIQDLTSTQGSLTKELQAATAEPSYQNKVQVGRKPPCMRCRKRRVRCDKAMPCHNCRTRGFTCAYDAPLSKLRKRVADLEGHFADISAYENNLKQ</sequence>
<dbReference type="PROSITE" id="PS50048">
    <property type="entry name" value="ZN2_CY6_FUNGAL_2"/>
    <property type="match status" value="1"/>
</dbReference>
<proteinExistence type="predicted"/>
<accession>A0A0C3CVD1</accession>
<dbReference type="EMBL" id="KN832874">
    <property type="protein sequence ID" value="KIN02964.1"/>
    <property type="molecule type" value="Genomic_DNA"/>
</dbReference>
<dbReference type="PANTHER" id="PTHR37540:SF5">
    <property type="entry name" value="TRANSCRIPTION FACTOR DOMAIN-CONTAINING PROTEIN"/>
    <property type="match status" value="1"/>
</dbReference>
<dbReference type="InterPro" id="IPR001138">
    <property type="entry name" value="Zn2Cys6_DnaBD"/>
</dbReference>
<dbReference type="AlphaFoldDB" id="A0A0C3CVD1"/>
<dbReference type="GO" id="GO:0000981">
    <property type="term" value="F:DNA-binding transcription factor activity, RNA polymerase II-specific"/>
    <property type="evidence" value="ECO:0007669"/>
    <property type="project" value="InterPro"/>
</dbReference>
<dbReference type="InterPro" id="IPR036864">
    <property type="entry name" value="Zn2-C6_fun-type_DNA-bd_sf"/>
</dbReference>
<protein>
    <recommendedName>
        <fullName evidence="2">Zn(2)-C6 fungal-type domain-containing protein</fullName>
    </recommendedName>
</protein>
<dbReference type="GO" id="GO:0008270">
    <property type="term" value="F:zinc ion binding"/>
    <property type="evidence" value="ECO:0007669"/>
    <property type="project" value="InterPro"/>
</dbReference>
<reference evidence="3 4" key="1">
    <citation type="submission" date="2014-04" db="EMBL/GenBank/DDBJ databases">
        <authorList>
            <consortium name="DOE Joint Genome Institute"/>
            <person name="Kuo A."/>
            <person name="Martino E."/>
            <person name="Perotto S."/>
            <person name="Kohler A."/>
            <person name="Nagy L.G."/>
            <person name="Floudas D."/>
            <person name="Copeland A."/>
            <person name="Barry K.W."/>
            <person name="Cichocki N."/>
            <person name="Veneault-Fourrey C."/>
            <person name="LaButti K."/>
            <person name="Lindquist E.A."/>
            <person name="Lipzen A."/>
            <person name="Lundell T."/>
            <person name="Morin E."/>
            <person name="Murat C."/>
            <person name="Sun H."/>
            <person name="Tunlid A."/>
            <person name="Henrissat B."/>
            <person name="Grigoriev I.V."/>
            <person name="Hibbett D.S."/>
            <person name="Martin F."/>
            <person name="Nordberg H.P."/>
            <person name="Cantor M.N."/>
            <person name="Hua S.X."/>
        </authorList>
    </citation>
    <scope>NUCLEOTIDE SEQUENCE [LARGE SCALE GENOMIC DNA]</scope>
    <source>
        <strain evidence="3 4">Zn</strain>
    </source>
</reference>
<dbReference type="SUPFAM" id="SSF57701">
    <property type="entry name" value="Zn2/Cys6 DNA-binding domain"/>
    <property type="match status" value="1"/>
</dbReference>
<dbReference type="OrthoDB" id="3469466at2759"/>
<dbReference type="Proteomes" id="UP000054321">
    <property type="component" value="Unassembled WGS sequence"/>
</dbReference>
<keyword evidence="1" id="KW-0539">Nucleus</keyword>
<dbReference type="STRING" id="913774.A0A0C3CVD1"/>
<dbReference type="SMART" id="SM00066">
    <property type="entry name" value="GAL4"/>
    <property type="match status" value="1"/>
</dbReference>